<name>A0AAN7XQZ2_ELEMC</name>
<gene>
    <name evidence="1" type="ORF">PBY51_001194</name>
</gene>
<evidence type="ECO:0000313" key="2">
    <source>
        <dbReference type="Proteomes" id="UP001346869"/>
    </source>
</evidence>
<comment type="caution">
    <text evidence="1">The sequence shown here is derived from an EMBL/GenBank/DDBJ whole genome shotgun (WGS) entry which is preliminary data.</text>
</comment>
<protein>
    <submittedName>
        <fullName evidence="1">Uncharacterized protein</fullName>
    </submittedName>
</protein>
<dbReference type="EMBL" id="JAUZQC010000011">
    <property type="protein sequence ID" value="KAK5864235.1"/>
    <property type="molecule type" value="Genomic_DNA"/>
</dbReference>
<dbReference type="Proteomes" id="UP001346869">
    <property type="component" value="Unassembled WGS sequence"/>
</dbReference>
<evidence type="ECO:0000313" key="1">
    <source>
        <dbReference type="EMBL" id="KAK5864235.1"/>
    </source>
</evidence>
<dbReference type="AlphaFoldDB" id="A0AAN7XQZ2"/>
<reference evidence="1 2" key="1">
    <citation type="journal article" date="2023" name="Genes (Basel)">
        <title>Chromosome-Level Genome Assembly and Circadian Gene Repertoire of the Patagonia Blennie Eleginops maclovinus-The Closest Ancestral Proxy of Antarctic Cryonotothenioids.</title>
        <authorList>
            <person name="Cheng C.C."/>
            <person name="Rivera-Colon A.G."/>
            <person name="Minhas B.F."/>
            <person name="Wilson L."/>
            <person name="Rayamajhi N."/>
            <person name="Vargas-Chacoff L."/>
            <person name="Catchen J.M."/>
        </authorList>
    </citation>
    <scope>NUCLEOTIDE SEQUENCE [LARGE SCALE GENOMIC DNA]</scope>
    <source>
        <strain evidence="1">JMC-PN-2008</strain>
    </source>
</reference>
<reference evidence="1 2" key="2">
    <citation type="journal article" date="2023" name="Mol. Biol. Evol.">
        <title>Genomics of Secondarily Temperate Adaptation in the Only Non-Antarctic Icefish.</title>
        <authorList>
            <person name="Rivera-Colon A.G."/>
            <person name="Rayamajhi N."/>
            <person name="Minhas B.F."/>
            <person name="Madrigal G."/>
            <person name="Bilyk K.T."/>
            <person name="Yoon V."/>
            <person name="Hune M."/>
            <person name="Gregory S."/>
            <person name="Cheng C.H.C."/>
            <person name="Catchen J.M."/>
        </authorList>
    </citation>
    <scope>NUCLEOTIDE SEQUENCE [LARGE SCALE GENOMIC DNA]</scope>
    <source>
        <strain evidence="1">JMC-PN-2008</strain>
    </source>
</reference>
<organism evidence="1 2">
    <name type="scientific">Eleginops maclovinus</name>
    <name type="common">Patagonian blennie</name>
    <name type="synonym">Eleginus maclovinus</name>
    <dbReference type="NCBI Taxonomy" id="56733"/>
    <lineage>
        <taxon>Eukaryota</taxon>
        <taxon>Metazoa</taxon>
        <taxon>Chordata</taxon>
        <taxon>Craniata</taxon>
        <taxon>Vertebrata</taxon>
        <taxon>Euteleostomi</taxon>
        <taxon>Actinopterygii</taxon>
        <taxon>Neopterygii</taxon>
        <taxon>Teleostei</taxon>
        <taxon>Neoteleostei</taxon>
        <taxon>Acanthomorphata</taxon>
        <taxon>Eupercaria</taxon>
        <taxon>Perciformes</taxon>
        <taxon>Notothenioidei</taxon>
        <taxon>Eleginopidae</taxon>
        <taxon>Eleginops</taxon>
    </lineage>
</organism>
<keyword evidence="2" id="KW-1185">Reference proteome</keyword>
<sequence length="80" mass="8913">MLRPLRGTLRAPGQRLLHPAAGPPMCLWSSGASPKCFPLRDDGERIDVQELQRNRVREEVFIVSDSRASPEGPEAALRLH</sequence>
<accession>A0AAN7XQZ2</accession>
<proteinExistence type="predicted"/>